<evidence type="ECO:0000313" key="2">
    <source>
        <dbReference type="Proteomes" id="UP000821853"/>
    </source>
</evidence>
<proteinExistence type="predicted"/>
<comment type="caution">
    <text evidence="1">The sequence shown here is derived from an EMBL/GenBank/DDBJ whole genome shotgun (WGS) entry which is preliminary data.</text>
</comment>
<evidence type="ECO:0000313" key="1">
    <source>
        <dbReference type="EMBL" id="KAH9378148.1"/>
    </source>
</evidence>
<dbReference type="VEuPathDB" id="VectorBase:HLOH_043702"/>
<keyword evidence="2" id="KW-1185">Reference proteome</keyword>
<dbReference type="EMBL" id="JABSTR010000008">
    <property type="protein sequence ID" value="KAH9378148.1"/>
    <property type="molecule type" value="Genomic_DNA"/>
</dbReference>
<dbReference type="AlphaFoldDB" id="A0A9J6GV53"/>
<protein>
    <submittedName>
        <fullName evidence="1">Uncharacterized protein</fullName>
    </submittedName>
</protein>
<reference evidence="1 2" key="1">
    <citation type="journal article" date="2020" name="Cell">
        <title>Large-Scale Comparative Analyses of Tick Genomes Elucidate Their Genetic Diversity and Vector Capacities.</title>
        <authorList>
            <consortium name="Tick Genome and Microbiome Consortium (TIGMIC)"/>
            <person name="Jia N."/>
            <person name="Wang J."/>
            <person name="Shi W."/>
            <person name="Du L."/>
            <person name="Sun Y."/>
            <person name="Zhan W."/>
            <person name="Jiang J.F."/>
            <person name="Wang Q."/>
            <person name="Zhang B."/>
            <person name="Ji P."/>
            <person name="Bell-Sakyi L."/>
            <person name="Cui X.M."/>
            <person name="Yuan T.T."/>
            <person name="Jiang B.G."/>
            <person name="Yang W.F."/>
            <person name="Lam T.T."/>
            <person name="Chang Q.C."/>
            <person name="Ding S.J."/>
            <person name="Wang X.J."/>
            <person name="Zhu J.G."/>
            <person name="Ruan X.D."/>
            <person name="Zhao L."/>
            <person name="Wei J.T."/>
            <person name="Ye R.Z."/>
            <person name="Que T.C."/>
            <person name="Du C.H."/>
            <person name="Zhou Y.H."/>
            <person name="Cheng J.X."/>
            <person name="Dai P.F."/>
            <person name="Guo W.B."/>
            <person name="Han X.H."/>
            <person name="Huang E.J."/>
            <person name="Li L.F."/>
            <person name="Wei W."/>
            <person name="Gao Y.C."/>
            <person name="Liu J.Z."/>
            <person name="Shao H.Z."/>
            <person name="Wang X."/>
            <person name="Wang C.C."/>
            <person name="Yang T.C."/>
            <person name="Huo Q.B."/>
            <person name="Li W."/>
            <person name="Chen H.Y."/>
            <person name="Chen S.E."/>
            <person name="Zhou L.G."/>
            <person name="Ni X.B."/>
            <person name="Tian J.H."/>
            <person name="Sheng Y."/>
            <person name="Liu T."/>
            <person name="Pan Y.S."/>
            <person name="Xia L.Y."/>
            <person name="Li J."/>
            <person name="Zhao F."/>
            <person name="Cao W.C."/>
        </authorList>
    </citation>
    <scope>NUCLEOTIDE SEQUENCE [LARGE SCALE GENOMIC DNA]</scope>
    <source>
        <strain evidence="1">HaeL-2018</strain>
    </source>
</reference>
<dbReference type="Proteomes" id="UP000821853">
    <property type="component" value="Unassembled WGS sequence"/>
</dbReference>
<name>A0A9J6GV53_HAELO</name>
<gene>
    <name evidence="1" type="ORF">HPB48_004271</name>
</gene>
<organism evidence="1 2">
    <name type="scientific">Haemaphysalis longicornis</name>
    <name type="common">Bush tick</name>
    <dbReference type="NCBI Taxonomy" id="44386"/>
    <lineage>
        <taxon>Eukaryota</taxon>
        <taxon>Metazoa</taxon>
        <taxon>Ecdysozoa</taxon>
        <taxon>Arthropoda</taxon>
        <taxon>Chelicerata</taxon>
        <taxon>Arachnida</taxon>
        <taxon>Acari</taxon>
        <taxon>Parasitiformes</taxon>
        <taxon>Ixodida</taxon>
        <taxon>Ixodoidea</taxon>
        <taxon>Ixodidae</taxon>
        <taxon>Haemaphysalinae</taxon>
        <taxon>Haemaphysalis</taxon>
    </lineage>
</organism>
<sequence length="106" mass="12160">MLCSSSQRIKGDYLIKDFYTNLEVLWNHNVTHYGILNANLDYSSTSAIEMALAILKIIKLRRVRKGAVVMNGRLKQLPKARPILELFLRDRGRTFIVVSWHMAVAS</sequence>
<accession>A0A9J6GV53</accession>